<sequence length="271" mass="30123">MRFLLLSSLVLIGLSLAAPPAPPVVQPPKHSSSELIYGGHRAYGGAFPYYVYLHSCGGSLISPKHILTAAHCLVAIDVGETAVMGLDDNEEYEKQHGVQIRTIVKIFEHPRFNDTAKQADIAILEVDKPFELSPYVQLSNIKSSDTELQKLYWTTAVGFGLDVKNGTEYFSPRYLQYTYIPLIDMDYCTKFWWQFNLDKHICAGAQNSGVLNGDSGGPLSVNDNGKQYQLGIVSFNARGFLDEAKYPAVFTRTSSFCDWMTETTKGAFHCD</sequence>
<comment type="caution">
    <text evidence="5">The sequence shown here is derived from an EMBL/GenBank/DDBJ whole genome shotgun (WGS) entry which is preliminary data.</text>
</comment>
<dbReference type="PROSITE" id="PS50240">
    <property type="entry name" value="TRYPSIN_DOM"/>
    <property type="match status" value="1"/>
</dbReference>
<dbReference type="SMART" id="SM00020">
    <property type="entry name" value="Tryp_SPc"/>
    <property type="match status" value="1"/>
</dbReference>
<dbReference type="PROSITE" id="PS00134">
    <property type="entry name" value="TRYPSIN_HIS"/>
    <property type="match status" value="1"/>
</dbReference>
<keyword evidence="2" id="KW-0645">Protease</keyword>
<gene>
    <name evidence="5" type="ORF">QR680_011495</name>
</gene>
<keyword evidence="6" id="KW-1185">Reference proteome</keyword>
<dbReference type="InterPro" id="IPR043504">
    <property type="entry name" value="Peptidase_S1_PA_chymotrypsin"/>
</dbReference>
<keyword evidence="2" id="KW-0720">Serine protease</keyword>
<dbReference type="PANTHER" id="PTHR24250">
    <property type="entry name" value="CHYMOTRYPSIN-RELATED"/>
    <property type="match status" value="1"/>
</dbReference>
<dbReference type="InterPro" id="IPR009003">
    <property type="entry name" value="Peptidase_S1_PA"/>
</dbReference>
<evidence type="ECO:0000256" key="3">
    <source>
        <dbReference type="SAM" id="SignalP"/>
    </source>
</evidence>
<dbReference type="AlphaFoldDB" id="A0AA39LZ27"/>
<dbReference type="SUPFAM" id="SSF50494">
    <property type="entry name" value="Trypsin-like serine proteases"/>
    <property type="match status" value="1"/>
</dbReference>
<evidence type="ECO:0000313" key="5">
    <source>
        <dbReference type="EMBL" id="KAK0414559.1"/>
    </source>
</evidence>
<dbReference type="CDD" id="cd00190">
    <property type="entry name" value="Tryp_SPc"/>
    <property type="match status" value="1"/>
</dbReference>
<organism evidence="5 6">
    <name type="scientific">Steinernema hermaphroditum</name>
    <dbReference type="NCBI Taxonomy" id="289476"/>
    <lineage>
        <taxon>Eukaryota</taxon>
        <taxon>Metazoa</taxon>
        <taxon>Ecdysozoa</taxon>
        <taxon>Nematoda</taxon>
        <taxon>Chromadorea</taxon>
        <taxon>Rhabditida</taxon>
        <taxon>Tylenchina</taxon>
        <taxon>Panagrolaimomorpha</taxon>
        <taxon>Strongyloidoidea</taxon>
        <taxon>Steinernematidae</taxon>
        <taxon>Steinernema</taxon>
    </lineage>
</organism>
<dbReference type="GO" id="GO:0004252">
    <property type="term" value="F:serine-type endopeptidase activity"/>
    <property type="evidence" value="ECO:0007669"/>
    <property type="project" value="InterPro"/>
</dbReference>
<accession>A0AA39LZ27</accession>
<dbReference type="PROSITE" id="PS00135">
    <property type="entry name" value="TRYPSIN_SER"/>
    <property type="match status" value="1"/>
</dbReference>
<dbReference type="Gene3D" id="2.40.10.10">
    <property type="entry name" value="Trypsin-like serine proteases"/>
    <property type="match status" value="1"/>
</dbReference>
<dbReference type="InterPro" id="IPR001254">
    <property type="entry name" value="Trypsin_dom"/>
</dbReference>
<dbReference type="Pfam" id="PF00089">
    <property type="entry name" value="Trypsin"/>
    <property type="match status" value="1"/>
</dbReference>
<feature type="domain" description="Peptidase S1" evidence="4">
    <location>
        <begin position="36"/>
        <end position="265"/>
    </location>
</feature>
<keyword evidence="2" id="KW-0378">Hydrolase</keyword>
<dbReference type="PRINTS" id="PR00722">
    <property type="entry name" value="CHYMOTRYPSIN"/>
</dbReference>
<evidence type="ECO:0000259" key="4">
    <source>
        <dbReference type="PROSITE" id="PS50240"/>
    </source>
</evidence>
<evidence type="ECO:0000256" key="2">
    <source>
        <dbReference type="RuleBase" id="RU363034"/>
    </source>
</evidence>
<dbReference type="EMBL" id="JAUCMV010000002">
    <property type="protein sequence ID" value="KAK0414559.1"/>
    <property type="molecule type" value="Genomic_DNA"/>
</dbReference>
<feature type="chain" id="PRO_5041367487" description="Peptidase S1 domain-containing protein" evidence="3">
    <location>
        <begin position="18"/>
        <end position="271"/>
    </location>
</feature>
<dbReference type="InterPro" id="IPR018114">
    <property type="entry name" value="TRYPSIN_HIS"/>
</dbReference>
<reference evidence="5" key="1">
    <citation type="submission" date="2023-06" db="EMBL/GenBank/DDBJ databases">
        <title>Genomic analysis of the entomopathogenic nematode Steinernema hermaphroditum.</title>
        <authorList>
            <person name="Schwarz E.M."/>
            <person name="Heppert J.K."/>
            <person name="Baniya A."/>
            <person name="Schwartz H.T."/>
            <person name="Tan C.-H."/>
            <person name="Antoshechkin I."/>
            <person name="Sternberg P.W."/>
            <person name="Goodrich-Blair H."/>
            <person name="Dillman A.R."/>
        </authorList>
    </citation>
    <scope>NUCLEOTIDE SEQUENCE</scope>
    <source>
        <strain evidence="5">PS9179</strain>
        <tissue evidence="5">Whole animal</tissue>
    </source>
</reference>
<keyword evidence="3" id="KW-0732">Signal</keyword>
<protein>
    <recommendedName>
        <fullName evidence="4">Peptidase S1 domain-containing protein</fullName>
    </recommendedName>
</protein>
<evidence type="ECO:0000256" key="1">
    <source>
        <dbReference type="ARBA" id="ARBA00023157"/>
    </source>
</evidence>
<dbReference type="FunFam" id="2.40.10.10:FF:000068">
    <property type="entry name" value="transmembrane protease serine 2"/>
    <property type="match status" value="1"/>
</dbReference>
<dbReference type="GO" id="GO:0006508">
    <property type="term" value="P:proteolysis"/>
    <property type="evidence" value="ECO:0007669"/>
    <property type="project" value="UniProtKB-KW"/>
</dbReference>
<dbReference type="InterPro" id="IPR033116">
    <property type="entry name" value="TRYPSIN_SER"/>
</dbReference>
<proteinExistence type="predicted"/>
<dbReference type="InterPro" id="IPR001314">
    <property type="entry name" value="Peptidase_S1A"/>
</dbReference>
<keyword evidence="1" id="KW-1015">Disulfide bond</keyword>
<name>A0AA39LZ27_9BILA</name>
<feature type="signal peptide" evidence="3">
    <location>
        <begin position="1"/>
        <end position="17"/>
    </location>
</feature>
<dbReference type="Proteomes" id="UP001175271">
    <property type="component" value="Unassembled WGS sequence"/>
</dbReference>
<evidence type="ECO:0000313" key="6">
    <source>
        <dbReference type="Proteomes" id="UP001175271"/>
    </source>
</evidence>